<dbReference type="GO" id="GO:0005886">
    <property type="term" value="C:plasma membrane"/>
    <property type="evidence" value="ECO:0007669"/>
    <property type="project" value="UniProtKB-SubCell"/>
</dbReference>
<name>A0A8J6UFV8_9GAMM</name>
<dbReference type="Gene3D" id="1.20.1250.20">
    <property type="entry name" value="MFS general substrate transporter like domains"/>
    <property type="match status" value="2"/>
</dbReference>
<keyword evidence="4" id="KW-1003">Cell membrane</keyword>
<feature type="transmembrane region" description="Helical" evidence="9">
    <location>
        <begin position="306"/>
        <end position="328"/>
    </location>
</feature>
<feature type="transmembrane region" description="Helical" evidence="9">
    <location>
        <begin position="81"/>
        <end position="99"/>
    </location>
</feature>
<feature type="transmembrane region" description="Helical" evidence="9">
    <location>
        <begin position="245"/>
        <end position="270"/>
    </location>
</feature>
<dbReference type="Proteomes" id="UP000638014">
    <property type="component" value="Unassembled WGS sequence"/>
</dbReference>
<keyword evidence="12" id="KW-1185">Reference proteome</keyword>
<dbReference type="InterPro" id="IPR036259">
    <property type="entry name" value="MFS_trans_sf"/>
</dbReference>
<dbReference type="CDD" id="cd17471">
    <property type="entry name" value="MFS_Set"/>
    <property type="match status" value="1"/>
</dbReference>
<feature type="transmembrane region" description="Helical" evidence="9">
    <location>
        <begin position="150"/>
        <end position="169"/>
    </location>
</feature>
<comment type="subcellular location">
    <subcellularLocation>
        <location evidence="1">Cell membrane</location>
        <topology evidence="1">Multi-pass membrane protein</topology>
    </subcellularLocation>
</comment>
<feature type="transmembrane region" description="Helical" evidence="9">
    <location>
        <begin position="349"/>
        <end position="366"/>
    </location>
</feature>
<evidence type="ECO:0000256" key="9">
    <source>
        <dbReference type="SAM" id="Phobius"/>
    </source>
</evidence>
<evidence type="ECO:0000313" key="11">
    <source>
        <dbReference type="EMBL" id="MBD1391319.1"/>
    </source>
</evidence>
<keyword evidence="8 9" id="KW-0472">Membrane</keyword>
<dbReference type="GO" id="GO:0022857">
    <property type="term" value="F:transmembrane transporter activity"/>
    <property type="evidence" value="ECO:0007669"/>
    <property type="project" value="InterPro"/>
</dbReference>
<dbReference type="AlphaFoldDB" id="A0A8J6UFV8"/>
<protein>
    <submittedName>
        <fullName evidence="11">Sugar efflux transporter</fullName>
    </submittedName>
</protein>
<feature type="transmembrane region" description="Helical" evidence="9">
    <location>
        <begin position="20"/>
        <end position="42"/>
    </location>
</feature>
<evidence type="ECO:0000256" key="4">
    <source>
        <dbReference type="ARBA" id="ARBA00022475"/>
    </source>
</evidence>
<feature type="transmembrane region" description="Helical" evidence="9">
    <location>
        <begin position="282"/>
        <end position="300"/>
    </location>
</feature>
<evidence type="ECO:0000256" key="1">
    <source>
        <dbReference type="ARBA" id="ARBA00004651"/>
    </source>
</evidence>
<organism evidence="11 12">
    <name type="scientific">Neiella litorisoli</name>
    <dbReference type="NCBI Taxonomy" id="2771431"/>
    <lineage>
        <taxon>Bacteria</taxon>
        <taxon>Pseudomonadati</taxon>
        <taxon>Pseudomonadota</taxon>
        <taxon>Gammaproteobacteria</taxon>
        <taxon>Alteromonadales</taxon>
        <taxon>Echinimonadaceae</taxon>
        <taxon>Neiella</taxon>
    </lineage>
</organism>
<feature type="transmembrane region" description="Helical" evidence="9">
    <location>
        <begin position="105"/>
        <end position="129"/>
    </location>
</feature>
<evidence type="ECO:0000256" key="5">
    <source>
        <dbReference type="ARBA" id="ARBA00022597"/>
    </source>
</evidence>
<dbReference type="InterPro" id="IPR011701">
    <property type="entry name" value="MFS"/>
</dbReference>
<keyword evidence="5" id="KW-0762">Sugar transport</keyword>
<dbReference type="EMBL" id="JACXAF010000034">
    <property type="protein sequence ID" value="MBD1391319.1"/>
    <property type="molecule type" value="Genomic_DNA"/>
</dbReference>
<feature type="transmembrane region" description="Helical" evidence="9">
    <location>
        <begin position="175"/>
        <end position="193"/>
    </location>
</feature>
<dbReference type="RefSeq" id="WP_191146375.1">
    <property type="nucleotide sequence ID" value="NZ_JACXAF010000034.1"/>
</dbReference>
<evidence type="ECO:0000259" key="10">
    <source>
        <dbReference type="PROSITE" id="PS50850"/>
    </source>
</evidence>
<feature type="transmembrane region" description="Helical" evidence="9">
    <location>
        <begin position="54"/>
        <end position="74"/>
    </location>
</feature>
<feature type="transmembrane region" description="Helical" evidence="9">
    <location>
        <begin position="214"/>
        <end position="233"/>
    </location>
</feature>
<feature type="transmembrane region" description="Helical" evidence="9">
    <location>
        <begin position="372"/>
        <end position="391"/>
    </location>
</feature>
<feature type="domain" description="Major facilitator superfamily (MFS) profile" evidence="10">
    <location>
        <begin position="15"/>
        <end position="395"/>
    </location>
</feature>
<gene>
    <name evidence="11" type="ORF">IC617_17975</name>
</gene>
<dbReference type="InterPro" id="IPR020846">
    <property type="entry name" value="MFS_dom"/>
</dbReference>
<reference evidence="11" key="1">
    <citation type="submission" date="2020-09" db="EMBL/GenBank/DDBJ databases">
        <title>A novel bacterium of genus Neiella, isolated from South China Sea.</title>
        <authorList>
            <person name="Huang H."/>
            <person name="Mo K."/>
            <person name="Hu Y."/>
        </authorList>
    </citation>
    <scope>NUCLEOTIDE SEQUENCE</scope>
    <source>
        <strain evidence="11">HB171785</strain>
    </source>
</reference>
<keyword evidence="7 9" id="KW-1133">Transmembrane helix</keyword>
<evidence type="ECO:0000256" key="6">
    <source>
        <dbReference type="ARBA" id="ARBA00022692"/>
    </source>
</evidence>
<keyword evidence="3" id="KW-0813">Transport</keyword>
<evidence type="ECO:0000256" key="8">
    <source>
        <dbReference type="ARBA" id="ARBA00023136"/>
    </source>
</evidence>
<sequence length="412" mass="43946">MKTKFLSALASLRGDASRLFVVNSLTAMSYSLIMPIMSYFLIKHLQAPPSYIGIYTIATALSGILLSQFLGGLLDRGKSGLPLFTISMTAALLAGIAFANVTNFWQALVVGVVLMGCASASFPLMLAMIRSYADSSGKNSVALNSQMRSGVSLVWIIGPTIAFTAVDWFGFSANFYLSAMLCLLVIVMAWTCLPKATTVQKSASTEQPKVPLSLELWLLGAVMLVGNLANTLYLTALPLYLTEELALPVSLPGMLMGLTAGLEIPIMLLVPRWAGRFGHYRMFTLGFGFALLFYIGMQFAESPLQLFALQALNAIYFGIFAGLGISLIQDAATARLGFASAFYTNAMRSGMMAGTALAGLLAQYWGFKHAMLGSIAAALVALALMAAVAWLRRSSNCTDCETSVEAVGSPAQ</sequence>
<comment type="similarity">
    <text evidence="2">Belongs to the major facilitator superfamily. Set transporter family.</text>
</comment>
<dbReference type="Pfam" id="PF07690">
    <property type="entry name" value="MFS_1"/>
    <property type="match status" value="1"/>
</dbReference>
<dbReference type="PROSITE" id="PS50850">
    <property type="entry name" value="MFS"/>
    <property type="match status" value="1"/>
</dbReference>
<evidence type="ECO:0000313" key="12">
    <source>
        <dbReference type="Proteomes" id="UP000638014"/>
    </source>
</evidence>
<proteinExistence type="inferred from homology"/>
<dbReference type="PANTHER" id="PTHR23535">
    <property type="entry name" value="SUGAR EFFLUX TRANSPORTER A-RELATED"/>
    <property type="match status" value="1"/>
</dbReference>
<evidence type="ECO:0000256" key="2">
    <source>
        <dbReference type="ARBA" id="ARBA00006523"/>
    </source>
</evidence>
<keyword evidence="6 9" id="KW-0812">Transmembrane</keyword>
<dbReference type="PANTHER" id="PTHR23535:SF2">
    <property type="entry name" value="SUGAR EFFLUX TRANSPORTER A-RELATED"/>
    <property type="match status" value="1"/>
</dbReference>
<accession>A0A8J6UFV8</accession>
<evidence type="ECO:0000256" key="3">
    <source>
        <dbReference type="ARBA" id="ARBA00022448"/>
    </source>
</evidence>
<evidence type="ECO:0000256" key="7">
    <source>
        <dbReference type="ARBA" id="ARBA00022989"/>
    </source>
</evidence>
<dbReference type="SUPFAM" id="SSF103473">
    <property type="entry name" value="MFS general substrate transporter"/>
    <property type="match status" value="1"/>
</dbReference>
<comment type="caution">
    <text evidence="11">The sequence shown here is derived from an EMBL/GenBank/DDBJ whole genome shotgun (WGS) entry which is preliminary data.</text>
</comment>